<dbReference type="EMBL" id="JACJVJ010000001">
    <property type="protein sequence ID" value="MBC2777562.1"/>
    <property type="molecule type" value="Genomic_DNA"/>
</dbReference>
<comment type="caution">
    <text evidence="2">The sequence shown here is derived from an EMBL/GenBank/DDBJ whole genome shotgun (WGS) entry which is preliminary data.</text>
</comment>
<dbReference type="NCBIfam" id="TIGR01451">
    <property type="entry name" value="B_ant_repeat"/>
    <property type="match status" value="1"/>
</dbReference>
<dbReference type="AlphaFoldDB" id="A0A842HX77"/>
<keyword evidence="3" id="KW-1185">Reference proteome</keyword>
<reference evidence="2 3" key="1">
    <citation type="submission" date="2020-08" db="EMBL/GenBank/DDBJ databases">
        <title>Draft genome sequence of Parasphingopyxis sp. GrpM-11.</title>
        <authorList>
            <person name="Oh J."/>
            <person name="Roh D.-H."/>
        </authorList>
    </citation>
    <scope>NUCLEOTIDE SEQUENCE [LARGE SCALE GENOMIC DNA]</scope>
    <source>
        <strain evidence="2 3">GrpM-11</strain>
    </source>
</reference>
<protein>
    <submittedName>
        <fullName evidence="2">DUF11 domain-containing protein</fullName>
    </submittedName>
</protein>
<feature type="chain" id="PRO_5032510371" evidence="1">
    <location>
        <begin position="27"/>
        <end position="366"/>
    </location>
</feature>
<evidence type="ECO:0000313" key="3">
    <source>
        <dbReference type="Proteomes" id="UP000564378"/>
    </source>
</evidence>
<sequence>MKPMTKLLASVSGATFAVLAASPALADGTTAGSSITNNVTVAYQVGGVSQTDVTASDTFVVDRKINLTVAEDGNATTSVVPNEQDAYTTFLVTNVSNDIIDIRLSASQLAGGAATHGGTDTINVSNVQIYVDTDASGDFDVAFDTLVTFLDEMAADETRRVFIVGDIGAGATNGDVAGVTLTGTAREGNNGTTGAEGAAITATTGGDTAAEDTVFADSDGVYDGIASDDDDYTVAAASLTALKSSTVVSANYPIVGATDYYAIPGATVEYCIAVTNAAGGADATNVAISDPLPANTTFVGSSIVIGGTATIDDNGTPGNPADDVLTGCDNSTGVAGGSFGAGTVSATIGTVSAGTTEIITFRATID</sequence>
<accession>A0A842HX77</accession>
<feature type="signal peptide" evidence="1">
    <location>
        <begin position="1"/>
        <end position="26"/>
    </location>
</feature>
<keyword evidence="1" id="KW-0732">Signal</keyword>
<evidence type="ECO:0000256" key="1">
    <source>
        <dbReference type="SAM" id="SignalP"/>
    </source>
</evidence>
<name>A0A842HX77_9SPHN</name>
<proteinExistence type="predicted"/>
<organism evidence="2 3">
    <name type="scientific">Parasphingopyxis marina</name>
    <dbReference type="NCBI Taxonomy" id="2761622"/>
    <lineage>
        <taxon>Bacteria</taxon>
        <taxon>Pseudomonadati</taxon>
        <taxon>Pseudomonadota</taxon>
        <taxon>Alphaproteobacteria</taxon>
        <taxon>Sphingomonadales</taxon>
        <taxon>Sphingomonadaceae</taxon>
        <taxon>Parasphingopyxis</taxon>
    </lineage>
</organism>
<dbReference type="Proteomes" id="UP000564378">
    <property type="component" value="Unassembled WGS sequence"/>
</dbReference>
<evidence type="ECO:0000313" key="2">
    <source>
        <dbReference type="EMBL" id="MBC2777562.1"/>
    </source>
</evidence>
<gene>
    <name evidence="2" type="ORF">H6P80_08000</name>
</gene>
<dbReference type="InterPro" id="IPR047589">
    <property type="entry name" value="DUF11_rpt"/>
</dbReference>